<accession>X1EVM7</accession>
<protein>
    <submittedName>
        <fullName evidence="1">Uncharacterized protein</fullName>
    </submittedName>
</protein>
<comment type="caution">
    <text evidence="1">The sequence shown here is derived from an EMBL/GenBank/DDBJ whole genome shotgun (WGS) entry which is preliminary data.</text>
</comment>
<dbReference type="AlphaFoldDB" id="X1EVM7"/>
<evidence type="ECO:0000313" key="1">
    <source>
        <dbReference type="EMBL" id="GAH21229.1"/>
    </source>
</evidence>
<gene>
    <name evidence="1" type="ORF">S03H2_04583</name>
</gene>
<proteinExistence type="predicted"/>
<sequence length="61" mass="7485">MSTWKTFPLNTPTDLEVVWVRVKYYYSTPFLATYDKTNEQFISMENYIHYPVWVIARWKSQ</sequence>
<name>X1EVM7_9ZZZZ</name>
<reference evidence="1" key="1">
    <citation type="journal article" date="2014" name="Front. Microbiol.">
        <title>High frequency of phylogenetically diverse reductive dehalogenase-homologous genes in deep subseafloor sedimentary metagenomes.</title>
        <authorList>
            <person name="Kawai M."/>
            <person name="Futagami T."/>
            <person name="Toyoda A."/>
            <person name="Takaki Y."/>
            <person name="Nishi S."/>
            <person name="Hori S."/>
            <person name="Arai W."/>
            <person name="Tsubouchi T."/>
            <person name="Morono Y."/>
            <person name="Uchiyama I."/>
            <person name="Ito T."/>
            <person name="Fujiyama A."/>
            <person name="Inagaki F."/>
            <person name="Takami H."/>
        </authorList>
    </citation>
    <scope>NUCLEOTIDE SEQUENCE</scope>
    <source>
        <strain evidence="1">Expedition CK06-06</strain>
    </source>
</reference>
<organism evidence="1">
    <name type="scientific">marine sediment metagenome</name>
    <dbReference type="NCBI Taxonomy" id="412755"/>
    <lineage>
        <taxon>unclassified sequences</taxon>
        <taxon>metagenomes</taxon>
        <taxon>ecological metagenomes</taxon>
    </lineage>
</organism>
<dbReference type="EMBL" id="BARU01001835">
    <property type="protein sequence ID" value="GAH21229.1"/>
    <property type="molecule type" value="Genomic_DNA"/>
</dbReference>